<reference evidence="1 2" key="1">
    <citation type="submission" date="2022-05" db="EMBL/GenBank/DDBJ databases">
        <title>Chromosome-level reference genomes for two strains of Caenorhabditis briggsae: an improved platform for comparative genomics.</title>
        <authorList>
            <person name="Stevens L."/>
            <person name="Andersen E.C."/>
        </authorList>
    </citation>
    <scope>NUCLEOTIDE SEQUENCE [LARGE SCALE GENOMIC DNA]</scope>
    <source>
        <strain evidence="1">QX1410_ONT</strain>
        <tissue evidence="1">Whole-organism</tissue>
    </source>
</reference>
<sequence length="143" mass="15988">MSTNGKGNHDLLANPVVSKTTPVNTTTPVVETPNQIISSSVVRSTKIIIDSTIYTAIDFVKSTDTYFENRNQDQRSPKDISETRVIEVLLQKASKCSTDLTSLPILVEKQVSALQIVREAEFGFVSEEMRKYLHDSKYEVHLA</sequence>
<organism evidence="1 2">
    <name type="scientific">Caenorhabditis briggsae</name>
    <dbReference type="NCBI Taxonomy" id="6238"/>
    <lineage>
        <taxon>Eukaryota</taxon>
        <taxon>Metazoa</taxon>
        <taxon>Ecdysozoa</taxon>
        <taxon>Nematoda</taxon>
        <taxon>Chromadorea</taxon>
        <taxon>Rhabditida</taxon>
        <taxon>Rhabditina</taxon>
        <taxon>Rhabditomorpha</taxon>
        <taxon>Rhabditoidea</taxon>
        <taxon>Rhabditidae</taxon>
        <taxon>Peloderinae</taxon>
        <taxon>Caenorhabditis</taxon>
    </lineage>
</organism>
<dbReference type="AlphaFoldDB" id="A0AAE9A2M6"/>
<dbReference type="EMBL" id="CP090896">
    <property type="protein sequence ID" value="ULT85350.1"/>
    <property type="molecule type" value="Genomic_DNA"/>
</dbReference>
<gene>
    <name evidence="1" type="ORF">L3Y34_013871</name>
</gene>
<evidence type="ECO:0000313" key="2">
    <source>
        <dbReference type="Proteomes" id="UP000827892"/>
    </source>
</evidence>
<protein>
    <submittedName>
        <fullName evidence="1">Uncharacterized protein</fullName>
    </submittedName>
</protein>
<evidence type="ECO:0000313" key="1">
    <source>
        <dbReference type="EMBL" id="ULT85350.1"/>
    </source>
</evidence>
<accession>A0AAE9A2M6</accession>
<dbReference type="Proteomes" id="UP000827892">
    <property type="component" value="Chromosome X"/>
</dbReference>
<name>A0AAE9A2M6_CAEBR</name>
<proteinExistence type="predicted"/>